<evidence type="ECO:0000313" key="2">
    <source>
        <dbReference type="Proteomes" id="UP001152320"/>
    </source>
</evidence>
<reference evidence="1" key="1">
    <citation type="submission" date="2021-10" db="EMBL/GenBank/DDBJ databases">
        <title>Tropical sea cucumber genome reveals ecological adaptation and Cuvierian tubules defense mechanism.</title>
        <authorList>
            <person name="Chen T."/>
        </authorList>
    </citation>
    <scope>NUCLEOTIDE SEQUENCE</scope>
    <source>
        <strain evidence="1">Nanhai2018</strain>
        <tissue evidence="1">Muscle</tissue>
    </source>
</reference>
<sequence length="389" mass="43295">MLRTCGGDVLGRINGNLEEVTVIEVDRFNRSVVIERDDGETLPLPSCLLMELEDDVDKDLFECSMEENSEPHGVQDIWEEGGSYTCAGFVVDGEGAMTDFHISGPTKKVKQLKRSMSRSVKQTLKKASKDAFETSLERSKNNFTYRKAVRAGPLRQLVIGEVEKALNSKARFVIKEFPPQGGEIATSDFHMIELSMVDAKNVHNPPVRIDESIDVFGETYLLVGAAVMQPNHFATVVKVDGNNVLFDGVLRDALVYPTFAAALEGSNSDQPFFFTSPTSKYGVHVLLYRKLVADILSMANIKQAALKDGASYREERIANLENKISKRGVRQGSFCFHFDCNGKLQPEEKKPVLKSGMMEGSLDPGDYIWGYTTEGEKLFKDHAERFSVV</sequence>
<evidence type="ECO:0000313" key="1">
    <source>
        <dbReference type="EMBL" id="KAJ8034599.1"/>
    </source>
</evidence>
<dbReference type="Proteomes" id="UP001152320">
    <property type="component" value="Chromosome 10"/>
</dbReference>
<dbReference type="OrthoDB" id="10649564at2759"/>
<name>A0A9Q1BXW6_HOLLE</name>
<comment type="caution">
    <text evidence="1">The sequence shown here is derived from an EMBL/GenBank/DDBJ whole genome shotgun (WGS) entry which is preliminary data.</text>
</comment>
<accession>A0A9Q1BXW6</accession>
<dbReference type="AlphaFoldDB" id="A0A9Q1BXW6"/>
<gene>
    <name evidence="1" type="ORF">HOLleu_21506</name>
</gene>
<protein>
    <submittedName>
        <fullName evidence="1">Uncharacterized protein</fullName>
    </submittedName>
</protein>
<keyword evidence="2" id="KW-1185">Reference proteome</keyword>
<organism evidence="1 2">
    <name type="scientific">Holothuria leucospilota</name>
    <name type="common">Black long sea cucumber</name>
    <name type="synonym">Mertensiothuria leucospilota</name>
    <dbReference type="NCBI Taxonomy" id="206669"/>
    <lineage>
        <taxon>Eukaryota</taxon>
        <taxon>Metazoa</taxon>
        <taxon>Echinodermata</taxon>
        <taxon>Eleutherozoa</taxon>
        <taxon>Echinozoa</taxon>
        <taxon>Holothuroidea</taxon>
        <taxon>Aspidochirotacea</taxon>
        <taxon>Aspidochirotida</taxon>
        <taxon>Holothuriidae</taxon>
        <taxon>Holothuria</taxon>
    </lineage>
</organism>
<proteinExistence type="predicted"/>
<dbReference type="EMBL" id="JAIZAY010000010">
    <property type="protein sequence ID" value="KAJ8034599.1"/>
    <property type="molecule type" value="Genomic_DNA"/>
</dbReference>